<evidence type="ECO:0000256" key="5">
    <source>
        <dbReference type="SAM" id="Phobius"/>
    </source>
</evidence>
<dbReference type="GeneID" id="54413808"/>
<keyword evidence="3" id="KW-0408">Iron</keyword>
<dbReference type="Gene3D" id="1.20.910.10">
    <property type="entry name" value="Heme oxygenase-like"/>
    <property type="match status" value="1"/>
</dbReference>
<keyword evidence="5" id="KW-0472">Membrane</keyword>
<dbReference type="EMBL" id="ML977512">
    <property type="protein sequence ID" value="KAF2126967.1"/>
    <property type="molecule type" value="Genomic_DNA"/>
</dbReference>
<feature type="compositionally biased region" description="Basic and acidic residues" evidence="4">
    <location>
        <begin position="299"/>
        <end position="312"/>
    </location>
</feature>
<dbReference type="OrthoDB" id="652091at2759"/>
<proteinExistence type="predicted"/>
<feature type="transmembrane region" description="Helical" evidence="5">
    <location>
        <begin position="335"/>
        <end position="353"/>
    </location>
</feature>
<gene>
    <name evidence="6" type="ORF">P153DRAFT_74208</name>
</gene>
<accession>A0A6A6A825</accession>
<dbReference type="Proteomes" id="UP000799771">
    <property type="component" value="Unassembled WGS sequence"/>
</dbReference>
<keyword evidence="5" id="KW-0812">Transmembrane</keyword>
<dbReference type="CDD" id="cd19165">
    <property type="entry name" value="HemeO"/>
    <property type="match status" value="1"/>
</dbReference>
<evidence type="ECO:0000256" key="1">
    <source>
        <dbReference type="ARBA" id="ARBA00022617"/>
    </source>
</evidence>
<dbReference type="InterPro" id="IPR016084">
    <property type="entry name" value="Haem_Oase-like_multi-hlx"/>
</dbReference>
<keyword evidence="5" id="KW-1133">Transmembrane helix</keyword>
<dbReference type="PANTHER" id="PTHR10720">
    <property type="entry name" value="HEME OXYGENASE"/>
    <property type="match status" value="1"/>
</dbReference>
<dbReference type="Pfam" id="PF01126">
    <property type="entry name" value="Heme_oxygenase"/>
    <property type="match status" value="1"/>
</dbReference>
<dbReference type="SUPFAM" id="SSF48613">
    <property type="entry name" value="Heme oxygenase-like"/>
    <property type="match status" value="1"/>
</dbReference>
<keyword evidence="1" id="KW-0349">Heme</keyword>
<dbReference type="RefSeq" id="XP_033521359.1">
    <property type="nucleotide sequence ID" value="XM_033673376.1"/>
</dbReference>
<protein>
    <submittedName>
        <fullName evidence="6">Heme oxygenase-like protein</fullName>
    </submittedName>
</protein>
<sequence length="354" mass="39354">MLERCDSTTVSLPAEINTATRTLHTTLNRLITSRLPLALPPHASDPTLYATGLVHFAHIYLTFESLWADTIRDYTPHSEPTASSNSPLLSYLLVNPYDSPSLFTSTLGAPTQPSPLLAAFLQSLRPRGLVRSVRLKKDLEYLLDLHPTDLEVLLAKYPGDKVADFCTHIRKSVNEKPWTLVSYAWCFYMAVFSGGRWIRGGLLNAGPEFWPASDKVDLQQCGLSFWHFPGAHDGEDIKADFKTRLGAAEALFTPDERVDIIEEAKAIFHLCAGLVQELDELVGTDLSLAETNRRQPTPSEEKPPMNEKKAESVTRVGRISVPNDPLMRFLRRPELTGSIVALACLACVAFVRLQ</sequence>
<keyword evidence="2" id="KW-0479">Metal-binding</keyword>
<dbReference type="GO" id="GO:0046872">
    <property type="term" value="F:metal ion binding"/>
    <property type="evidence" value="ECO:0007669"/>
    <property type="project" value="UniProtKB-KW"/>
</dbReference>
<evidence type="ECO:0000256" key="3">
    <source>
        <dbReference type="ARBA" id="ARBA00023004"/>
    </source>
</evidence>
<dbReference type="AlphaFoldDB" id="A0A6A6A825"/>
<dbReference type="InterPro" id="IPR002051">
    <property type="entry name" value="Haem_Oase"/>
</dbReference>
<reference evidence="6" key="1">
    <citation type="journal article" date="2020" name="Stud. Mycol.">
        <title>101 Dothideomycetes genomes: a test case for predicting lifestyles and emergence of pathogens.</title>
        <authorList>
            <person name="Haridas S."/>
            <person name="Albert R."/>
            <person name="Binder M."/>
            <person name="Bloem J."/>
            <person name="Labutti K."/>
            <person name="Salamov A."/>
            <person name="Andreopoulos B."/>
            <person name="Baker S."/>
            <person name="Barry K."/>
            <person name="Bills G."/>
            <person name="Bluhm B."/>
            <person name="Cannon C."/>
            <person name="Castanera R."/>
            <person name="Culley D."/>
            <person name="Daum C."/>
            <person name="Ezra D."/>
            <person name="Gonzalez J."/>
            <person name="Henrissat B."/>
            <person name="Kuo A."/>
            <person name="Liang C."/>
            <person name="Lipzen A."/>
            <person name="Lutzoni F."/>
            <person name="Magnuson J."/>
            <person name="Mondo S."/>
            <person name="Nolan M."/>
            <person name="Ohm R."/>
            <person name="Pangilinan J."/>
            <person name="Park H.-J."/>
            <person name="Ramirez L."/>
            <person name="Alfaro M."/>
            <person name="Sun H."/>
            <person name="Tritt A."/>
            <person name="Yoshinaga Y."/>
            <person name="Zwiers L.-H."/>
            <person name="Turgeon B."/>
            <person name="Goodwin S."/>
            <person name="Spatafora J."/>
            <person name="Crous P."/>
            <person name="Grigoriev I."/>
        </authorList>
    </citation>
    <scope>NUCLEOTIDE SEQUENCE</scope>
    <source>
        <strain evidence="6">CBS 119687</strain>
    </source>
</reference>
<evidence type="ECO:0000256" key="2">
    <source>
        <dbReference type="ARBA" id="ARBA00022723"/>
    </source>
</evidence>
<dbReference type="GO" id="GO:0004392">
    <property type="term" value="F:heme oxygenase (decyclizing) activity"/>
    <property type="evidence" value="ECO:0007669"/>
    <property type="project" value="InterPro"/>
</dbReference>
<evidence type="ECO:0000313" key="7">
    <source>
        <dbReference type="Proteomes" id="UP000799771"/>
    </source>
</evidence>
<keyword evidence="7" id="KW-1185">Reference proteome</keyword>
<dbReference type="InterPro" id="IPR016053">
    <property type="entry name" value="Haem_Oase-like"/>
</dbReference>
<dbReference type="GO" id="GO:0006788">
    <property type="term" value="P:heme oxidation"/>
    <property type="evidence" value="ECO:0007669"/>
    <property type="project" value="InterPro"/>
</dbReference>
<feature type="region of interest" description="Disordered" evidence="4">
    <location>
        <begin position="289"/>
        <end position="314"/>
    </location>
</feature>
<organism evidence="6 7">
    <name type="scientific">Dothidotthia symphoricarpi CBS 119687</name>
    <dbReference type="NCBI Taxonomy" id="1392245"/>
    <lineage>
        <taxon>Eukaryota</taxon>
        <taxon>Fungi</taxon>
        <taxon>Dikarya</taxon>
        <taxon>Ascomycota</taxon>
        <taxon>Pezizomycotina</taxon>
        <taxon>Dothideomycetes</taxon>
        <taxon>Pleosporomycetidae</taxon>
        <taxon>Pleosporales</taxon>
        <taxon>Dothidotthiaceae</taxon>
        <taxon>Dothidotthia</taxon>
    </lineage>
</organism>
<evidence type="ECO:0000256" key="4">
    <source>
        <dbReference type="SAM" id="MobiDB-lite"/>
    </source>
</evidence>
<evidence type="ECO:0000313" key="6">
    <source>
        <dbReference type="EMBL" id="KAF2126967.1"/>
    </source>
</evidence>
<dbReference type="PANTHER" id="PTHR10720:SF0">
    <property type="entry name" value="HEME OXYGENASE"/>
    <property type="match status" value="1"/>
</dbReference>
<name>A0A6A6A825_9PLEO</name>